<evidence type="ECO:0000256" key="6">
    <source>
        <dbReference type="ARBA" id="ARBA00023136"/>
    </source>
</evidence>
<evidence type="ECO:0000256" key="5">
    <source>
        <dbReference type="ARBA" id="ARBA00022989"/>
    </source>
</evidence>
<evidence type="ECO:0000256" key="1">
    <source>
        <dbReference type="ARBA" id="ARBA00004127"/>
    </source>
</evidence>
<dbReference type="OrthoDB" id="9768329at2"/>
<sequence>MVAEINWATQSAFPILSTMIFLPLMAMGAAYFAESQRRAFIIGLVGSGLELALTVYLLMAFDAGTTHLQFAEDLALLPFLHYHLGVDGLSVLFVFVTALLSFLLMLYGEITPERKSPGLYVASLFGFQSVLIALFLTVDLLQFWFLACLELVPASFILRRWSTASADAPAAVRIHMQFMLSGLVMLFLGILALGWNHARSAGEWSFALGELLETLPPHNIQSAAFILLFYGLAIRMAQFPFHAWLPQVSQHGTLATIGVFMVGAKVGVYGLLRFVLPLLPDAVHTLKPVVIALALAGMFYGALMALMQLNLRRLLAFAAVSHTGMLVVGVFCLNSEGLAGSLLLSVNFSIAASGLLFATGLMFRRAGSALLPRLGGLFDLMPLLGITFLVSALSTMAMPGTPGFDAAHLLLEGSIEAHDWGITIAVATGNVLAAAFLLWAFQRAFLAQRKTVLQRPKTRLTAPEATLNGVVCAVLLGVGFYTEPWVQIVNESVNELAQRFERFEEKKH</sequence>
<evidence type="ECO:0000256" key="2">
    <source>
        <dbReference type="ARBA" id="ARBA00009025"/>
    </source>
</evidence>
<dbReference type="GO" id="GO:0016020">
    <property type="term" value="C:membrane"/>
    <property type="evidence" value="ECO:0007669"/>
    <property type="project" value="UniProtKB-SubCell"/>
</dbReference>
<feature type="transmembrane region" description="Helical" evidence="10">
    <location>
        <begin position="174"/>
        <end position="195"/>
    </location>
</feature>
<reference evidence="12 13" key="1">
    <citation type="submission" date="2016-12" db="EMBL/GenBank/DDBJ databases">
        <title>Genome sequencing of Methylocaldum marinum.</title>
        <authorList>
            <person name="Takeuchi M."/>
            <person name="Kamagata Y."/>
            <person name="Hiraoka S."/>
            <person name="Oshima K."/>
            <person name="Hattori M."/>
            <person name="Iwasaki W."/>
        </authorList>
    </citation>
    <scope>NUCLEOTIDE SEQUENCE [LARGE SCALE GENOMIC DNA]</scope>
    <source>
        <strain evidence="12 13">S8</strain>
    </source>
</reference>
<dbReference type="PANTHER" id="PTHR43507">
    <property type="entry name" value="NADH-UBIQUINONE OXIDOREDUCTASE CHAIN 4"/>
    <property type="match status" value="1"/>
</dbReference>
<evidence type="ECO:0000313" key="13">
    <source>
        <dbReference type="Proteomes" id="UP000266313"/>
    </source>
</evidence>
<dbReference type="Proteomes" id="UP000266313">
    <property type="component" value="Chromosome"/>
</dbReference>
<feature type="transmembrane region" description="Helical" evidence="10">
    <location>
        <begin position="12"/>
        <end position="33"/>
    </location>
</feature>
<dbReference type="AlphaFoldDB" id="A0A250KP10"/>
<dbReference type="GO" id="GO:0042773">
    <property type="term" value="P:ATP synthesis coupled electron transport"/>
    <property type="evidence" value="ECO:0007669"/>
    <property type="project" value="InterPro"/>
</dbReference>
<dbReference type="KEGG" id="mmai:sS8_1463"/>
<dbReference type="GO" id="GO:0048039">
    <property type="term" value="F:ubiquinone binding"/>
    <property type="evidence" value="ECO:0007669"/>
    <property type="project" value="TreeGrafter"/>
</dbReference>
<keyword evidence="13" id="KW-1185">Reference proteome</keyword>
<feature type="transmembrane region" description="Helical" evidence="10">
    <location>
        <begin position="254"/>
        <end position="276"/>
    </location>
</feature>
<dbReference type="GO" id="GO:0008137">
    <property type="term" value="F:NADH dehydrogenase (ubiquinone) activity"/>
    <property type="evidence" value="ECO:0007669"/>
    <property type="project" value="InterPro"/>
</dbReference>
<dbReference type="GO" id="GO:0012505">
    <property type="term" value="C:endomembrane system"/>
    <property type="evidence" value="ECO:0007669"/>
    <property type="project" value="UniProtKB-SubCell"/>
</dbReference>
<dbReference type="Pfam" id="PF00361">
    <property type="entry name" value="Proton_antipo_M"/>
    <property type="match status" value="1"/>
</dbReference>
<dbReference type="PRINTS" id="PR01437">
    <property type="entry name" value="NUOXDRDTASE4"/>
</dbReference>
<dbReference type="InterPro" id="IPR001750">
    <property type="entry name" value="ND/Mrp_TM"/>
</dbReference>
<comment type="subcellular location">
    <subcellularLocation>
        <location evidence="1">Endomembrane system</location>
        <topology evidence="1">Multi-pass membrane protein</topology>
    </subcellularLocation>
    <subcellularLocation>
        <location evidence="9">Membrane</location>
        <topology evidence="9">Multi-pass membrane protein</topology>
    </subcellularLocation>
</comment>
<evidence type="ECO:0000256" key="9">
    <source>
        <dbReference type="RuleBase" id="RU000320"/>
    </source>
</evidence>
<dbReference type="NCBIfam" id="TIGR01972">
    <property type="entry name" value="NDH_I_M"/>
    <property type="match status" value="1"/>
</dbReference>
<feature type="transmembrane region" description="Helical" evidence="10">
    <location>
        <begin position="339"/>
        <end position="363"/>
    </location>
</feature>
<name>A0A250KP10_9GAMM</name>
<dbReference type="InterPro" id="IPR010227">
    <property type="entry name" value="NADH_Q_OxRdtase_chainM/4"/>
</dbReference>
<feature type="transmembrane region" description="Helical" evidence="10">
    <location>
        <begin position="81"/>
        <end position="107"/>
    </location>
</feature>
<accession>A0A250KP10</accession>
<evidence type="ECO:0000259" key="11">
    <source>
        <dbReference type="Pfam" id="PF00361"/>
    </source>
</evidence>
<comment type="similarity">
    <text evidence="2">Belongs to the complex I subunit 4 family.</text>
</comment>
<feature type="transmembrane region" description="Helical" evidence="10">
    <location>
        <begin position="119"/>
        <end position="137"/>
    </location>
</feature>
<dbReference type="InterPro" id="IPR003918">
    <property type="entry name" value="NADH_UbQ_OxRdtase"/>
</dbReference>
<feature type="transmembrane region" description="Helical" evidence="10">
    <location>
        <begin position="420"/>
        <end position="441"/>
    </location>
</feature>
<evidence type="ECO:0000256" key="4">
    <source>
        <dbReference type="ARBA" id="ARBA00022692"/>
    </source>
</evidence>
<keyword evidence="4 9" id="KW-0812">Transmembrane</keyword>
<feature type="transmembrane region" description="Helical" evidence="10">
    <location>
        <begin position="288"/>
        <end position="307"/>
    </location>
</feature>
<keyword evidence="5 10" id="KW-1133">Transmembrane helix</keyword>
<evidence type="ECO:0000256" key="7">
    <source>
        <dbReference type="ARBA" id="ARBA00031584"/>
    </source>
</evidence>
<feature type="transmembrane region" description="Helical" evidence="10">
    <location>
        <begin position="314"/>
        <end position="333"/>
    </location>
</feature>
<organism evidence="12 13">
    <name type="scientific">Methylocaldum marinum</name>
    <dbReference type="NCBI Taxonomy" id="1432792"/>
    <lineage>
        <taxon>Bacteria</taxon>
        <taxon>Pseudomonadati</taxon>
        <taxon>Pseudomonadota</taxon>
        <taxon>Gammaproteobacteria</taxon>
        <taxon>Methylococcales</taxon>
        <taxon>Methylococcaceae</taxon>
        <taxon>Methylocaldum</taxon>
    </lineage>
</organism>
<dbReference type="GO" id="GO:0015990">
    <property type="term" value="P:electron transport coupled proton transport"/>
    <property type="evidence" value="ECO:0007669"/>
    <property type="project" value="TreeGrafter"/>
</dbReference>
<protein>
    <recommendedName>
        <fullName evidence="3">NADH-quinone oxidoreductase subunit M</fullName>
    </recommendedName>
    <alternativeName>
        <fullName evidence="7">NADH dehydrogenase I subunit M</fullName>
    </alternativeName>
    <alternativeName>
        <fullName evidence="8">NDH-1 subunit M</fullName>
    </alternativeName>
</protein>
<evidence type="ECO:0000256" key="8">
    <source>
        <dbReference type="ARBA" id="ARBA00032798"/>
    </source>
</evidence>
<feature type="transmembrane region" description="Helical" evidence="10">
    <location>
        <begin position="375"/>
        <end position="400"/>
    </location>
</feature>
<dbReference type="RefSeq" id="WP_119629031.1">
    <property type="nucleotide sequence ID" value="NZ_AP017928.1"/>
</dbReference>
<dbReference type="GO" id="GO:0003954">
    <property type="term" value="F:NADH dehydrogenase activity"/>
    <property type="evidence" value="ECO:0007669"/>
    <property type="project" value="TreeGrafter"/>
</dbReference>
<dbReference type="PANTHER" id="PTHR43507:SF1">
    <property type="entry name" value="NADH-UBIQUINONE OXIDOREDUCTASE CHAIN 4"/>
    <property type="match status" value="1"/>
</dbReference>
<feature type="transmembrane region" description="Helical" evidence="10">
    <location>
        <begin position="462"/>
        <end position="482"/>
    </location>
</feature>
<dbReference type="EMBL" id="AP017928">
    <property type="protein sequence ID" value="BBA33423.1"/>
    <property type="molecule type" value="Genomic_DNA"/>
</dbReference>
<evidence type="ECO:0000313" key="12">
    <source>
        <dbReference type="EMBL" id="BBA33423.1"/>
    </source>
</evidence>
<evidence type="ECO:0000256" key="10">
    <source>
        <dbReference type="SAM" id="Phobius"/>
    </source>
</evidence>
<keyword evidence="6 10" id="KW-0472">Membrane</keyword>
<proteinExistence type="inferred from homology"/>
<feature type="domain" description="NADH:quinone oxidoreductase/Mrp antiporter transmembrane" evidence="11">
    <location>
        <begin position="139"/>
        <end position="431"/>
    </location>
</feature>
<gene>
    <name evidence="12" type="ORF">sS8_1463</name>
</gene>
<evidence type="ECO:0000256" key="3">
    <source>
        <dbReference type="ARBA" id="ARBA00019906"/>
    </source>
</evidence>
<feature type="transmembrane region" description="Helical" evidence="10">
    <location>
        <begin position="143"/>
        <end position="162"/>
    </location>
</feature>
<feature type="transmembrane region" description="Helical" evidence="10">
    <location>
        <begin position="40"/>
        <end position="61"/>
    </location>
</feature>